<dbReference type="eggNOG" id="COG3182">
    <property type="taxonomic scope" value="Bacteria"/>
</dbReference>
<dbReference type="Pfam" id="PF03929">
    <property type="entry name" value="PepSY_TM"/>
    <property type="match status" value="1"/>
</dbReference>
<accession>K9U0H9</accession>
<dbReference type="AlphaFoldDB" id="K9U0H9"/>
<name>K9U0H9_CHRTP</name>
<dbReference type="Proteomes" id="UP000010384">
    <property type="component" value="Chromosome"/>
</dbReference>
<reference evidence="2 3" key="1">
    <citation type="submission" date="2012-06" db="EMBL/GenBank/DDBJ databases">
        <title>Finished chromosome of genome of Chroococcidiopsis thermalis PCC 7203.</title>
        <authorList>
            <consortium name="US DOE Joint Genome Institute"/>
            <person name="Gugger M."/>
            <person name="Coursin T."/>
            <person name="Rippka R."/>
            <person name="Tandeau De Marsac N."/>
            <person name="Huntemann M."/>
            <person name="Wei C.-L."/>
            <person name="Han J."/>
            <person name="Detter J.C."/>
            <person name="Han C."/>
            <person name="Tapia R."/>
            <person name="Davenport K."/>
            <person name="Daligault H."/>
            <person name="Erkkila T."/>
            <person name="Gu W."/>
            <person name="Munk A.C.C."/>
            <person name="Teshima H."/>
            <person name="Xu Y."/>
            <person name="Chain P."/>
            <person name="Chen A."/>
            <person name="Krypides N."/>
            <person name="Mavromatis K."/>
            <person name="Markowitz V."/>
            <person name="Szeto E."/>
            <person name="Ivanova N."/>
            <person name="Mikhailova N."/>
            <person name="Ovchinnikova G."/>
            <person name="Pagani I."/>
            <person name="Pati A."/>
            <person name="Goodwin L."/>
            <person name="Peters L."/>
            <person name="Pitluck S."/>
            <person name="Woyke T."/>
            <person name="Kerfeld C."/>
        </authorList>
    </citation>
    <scope>NUCLEOTIDE SEQUENCE [LARGE SCALE GENOMIC DNA]</scope>
    <source>
        <strain evidence="2 3">PCC 7203</strain>
    </source>
</reference>
<protein>
    <submittedName>
        <fullName evidence="2">Peptidase</fullName>
    </submittedName>
</protein>
<feature type="transmembrane region" description="Helical" evidence="1">
    <location>
        <begin position="21"/>
        <end position="46"/>
    </location>
</feature>
<feature type="transmembrane region" description="Helical" evidence="1">
    <location>
        <begin position="340"/>
        <end position="360"/>
    </location>
</feature>
<dbReference type="STRING" id="251229.Chro_2452"/>
<dbReference type="InParanoid" id="K9U0H9"/>
<organism evidence="2 3">
    <name type="scientific">Chroococcidiopsis thermalis (strain PCC 7203)</name>
    <dbReference type="NCBI Taxonomy" id="251229"/>
    <lineage>
        <taxon>Bacteria</taxon>
        <taxon>Bacillati</taxon>
        <taxon>Cyanobacteriota</taxon>
        <taxon>Cyanophyceae</taxon>
        <taxon>Chroococcidiopsidales</taxon>
        <taxon>Chroococcidiopsidaceae</taxon>
        <taxon>Chroococcidiopsis</taxon>
    </lineage>
</organism>
<gene>
    <name evidence="2" type="ORF">Chro_2452</name>
</gene>
<dbReference type="PANTHER" id="PTHR34219">
    <property type="entry name" value="IRON-REGULATED INNER MEMBRANE PROTEIN-RELATED"/>
    <property type="match status" value="1"/>
</dbReference>
<dbReference type="EMBL" id="CP003597">
    <property type="protein sequence ID" value="AFY87936.1"/>
    <property type="molecule type" value="Genomic_DNA"/>
</dbReference>
<dbReference type="OrthoDB" id="9776609at2"/>
<keyword evidence="3" id="KW-1185">Reference proteome</keyword>
<evidence type="ECO:0000313" key="2">
    <source>
        <dbReference type="EMBL" id="AFY87936.1"/>
    </source>
</evidence>
<dbReference type="PANTHER" id="PTHR34219:SF3">
    <property type="entry name" value="BLL7967 PROTEIN"/>
    <property type="match status" value="1"/>
</dbReference>
<keyword evidence="1" id="KW-0812">Transmembrane</keyword>
<dbReference type="HOGENOM" id="CLU_031962_4_2_3"/>
<feature type="transmembrane region" description="Helical" evidence="1">
    <location>
        <begin position="197"/>
        <end position="219"/>
    </location>
</feature>
<dbReference type="InterPro" id="IPR005625">
    <property type="entry name" value="PepSY-ass_TM"/>
</dbReference>
<evidence type="ECO:0000313" key="3">
    <source>
        <dbReference type="Proteomes" id="UP000010384"/>
    </source>
</evidence>
<keyword evidence="1" id="KW-1133">Transmembrane helix</keyword>
<keyword evidence="1" id="KW-0472">Membrane</keyword>
<feature type="transmembrane region" description="Helical" evidence="1">
    <location>
        <begin position="146"/>
        <end position="172"/>
    </location>
</feature>
<proteinExistence type="predicted"/>
<sequence>MKEETENLGMKTKRIRDVVFTAHRYIGLAIGILAAAIGMTGSLLILDEWQTSLFTGQVAIAPDQERLAIATLVTKAQAMFPQLTLESLTIPKELTQPVTAWWWAAGDKWTTARINPYTGAIIGSPQDNDYNDFLYSIHINLLGGEWGAYVAGIVGLLATILCVTGIVLWSGWRKLATGFKIKWNATTKRLNYDLHKVVGIIVAIFLAMAMLTGFIWNFATWMNPVIYALTFSPQPPKEVELVSKAAGKAPIQLTEALLQKASAVLPPGEISSIYFPTKPEGVIRIAKELPNQVVMSASIDRFSGEIVKVDVPTEKSLADRIFDSFVPIHFGTFAGLPSRILYLFVGLSPTILLVTGFIMWRLRKRDKSKRTIVPAERALDNSPP</sequence>
<evidence type="ECO:0000256" key="1">
    <source>
        <dbReference type="SAM" id="Phobius"/>
    </source>
</evidence>
<dbReference type="KEGG" id="cthe:Chro_2452"/>